<accession>A0A7C4RNB6</accession>
<protein>
    <submittedName>
        <fullName evidence="4">DUF2760 domain-containing protein</fullName>
    </submittedName>
</protein>
<evidence type="ECO:0000256" key="2">
    <source>
        <dbReference type="SAM" id="Phobius"/>
    </source>
</evidence>
<gene>
    <name evidence="4" type="ORF">ENS29_07350</name>
</gene>
<feature type="region of interest" description="Disordered" evidence="1">
    <location>
        <begin position="100"/>
        <end position="122"/>
    </location>
</feature>
<comment type="caution">
    <text evidence="4">The sequence shown here is derived from an EMBL/GenBank/DDBJ whole genome shotgun (WGS) entry which is preliminary data.</text>
</comment>
<feature type="domain" description="DUF2760" evidence="3">
    <location>
        <begin position="133"/>
        <end position="252"/>
    </location>
</feature>
<name>A0A7C4RNB6_9BACT</name>
<evidence type="ECO:0000313" key="4">
    <source>
        <dbReference type="EMBL" id="HGU32655.1"/>
    </source>
</evidence>
<reference evidence="4" key="1">
    <citation type="journal article" date="2020" name="mSystems">
        <title>Genome- and Community-Level Interaction Insights into Carbon Utilization and Element Cycling Functions of Hydrothermarchaeota in Hydrothermal Sediment.</title>
        <authorList>
            <person name="Zhou Z."/>
            <person name="Liu Y."/>
            <person name="Xu W."/>
            <person name="Pan J."/>
            <person name="Luo Z.H."/>
            <person name="Li M."/>
        </authorList>
    </citation>
    <scope>NUCLEOTIDE SEQUENCE [LARGE SCALE GENOMIC DNA]</scope>
    <source>
        <strain evidence="4">SpSt-477</strain>
    </source>
</reference>
<feature type="transmembrane region" description="Helical" evidence="2">
    <location>
        <begin position="12"/>
        <end position="35"/>
    </location>
</feature>
<keyword evidence="2" id="KW-1133">Transmembrane helix</keyword>
<feature type="compositionally biased region" description="Basic and acidic residues" evidence="1">
    <location>
        <begin position="101"/>
        <end position="110"/>
    </location>
</feature>
<organism evidence="4">
    <name type="scientific">Desulfatirhabdium butyrativorans</name>
    <dbReference type="NCBI Taxonomy" id="340467"/>
    <lineage>
        <taxon>Bacteria</taxon>
        <taxon>Pseudomonadati</taxon>
        <taxon>Thermodesulfobacteriota</taxon>
        <taxon>Desulfobacteria</taxon>
        <taxon>Desulfobacterales</taxon>
        <taxon>Desulfatirhabdiaceae</taxon>
        <taxon>Desulfatirhabdium</taxon>
    </lineage>
</organism>
<dbReference type="EMBL" id="DSUH01000174">
    <property type="protein sequence ID" value="HGU32655.1"/>
    <property type="molecule type" value="Genomic_DNA"/>
</dbReference>
<evidence type="ECO:0000259" key="3">
    <source>
        <dbReference type="Pfam" id="PF10816"/>
    </source>
</evidence>
<dbReference type="AlphaFoldDB" id="A0A7C4RNB6"/>
<feature type="transmembrane region" description="Helical" evidence="2">
    <location>
        <begin position="66"/>
        <end position="85"/>
    </location>
</feature>
<sequence length="254" mass="28469">MTSKKPIPIKGAVIGSWIFLFLLFCLMMFGIPYWIGKQVPSAILDDAAPQALQQFSAWFLGFQKQVWFYGIPAIAVVTILWAMWFHGAVQKRAATSVRQASSERKAKRADASSAEEDEKPAQVRDPNVDKRLFLHLIGLFQREGRLLDFLQENLEDYEDAQIGAAVRNIHENCRKVVNRYLPLQPVISQEEGESITLQANFDATAVKLMGQVGGNPPFIGIVRHRGWKVKKVVIPELSGTQNPDILVPAEVEIS</sequence>
<keyword evidence="2" id="KW-0812">Transmembrane</keyword>
<dbReference type="Pfam" id="PF10816">
    <property type="entry name" value="DUF2760"/>
    <property type="match status" value="1"/>
</dbReference>
<keyword evidence="2" id="KW-0472">Membrane</keyword>
<dbReference type="InterPro" id="IPR021212">
    <property type="entry name" value="DUF2760"/>
</dbReference>
<proteinExistence type="predicted"/>
<evidence type="ECO:0000256" key="1">
    <source>
        <dbReference type="SAM" id="MobiDB-lite"/>
    </source>
</evidence>